<evidence type="ECO:0000313" key="3">
    <source>
        <dbReference type="Proteomes" id="UP001302602"/>
    </source>
</evidence>
<feature type="compositionally biased region" description="Basic residues" evidence="1">
    <location>
        <begin position="90"/>
        <end position="100"/>
    </location>
</feature>
<evidence type="ECO:0000256" key="1">
    <source>
        <dbReference type="SAM" id="MobiDB-lite"/>
    </source>
</evidence>
<dbReference type="Proteomes" id="UP001302602">
    <property type="component" value="Unassembled WGS sequence"/>
</dbReference>
<dbReference type="AlphaFoldDB" id="A0AAN6U611"/>
<comment type="caution">
    <text evidence="2">The sequence shown here is derived from an EMBL/GenBank/DDBJ whole genome shotgun (WGS) entry which is preliminary data.</text>
</comment>
<sequence length="201" mass="22399">MRWWMHHAASLQQGWIDSCRACSSCSRVVQNLLFLPLPRSCGNNTCRVSSGLFPHHATLSSKKRRRSAQTPLEHELDPLTPRILTTTRPRVPKHLRRYTHTHSPTPAPLPPPSSSFPHPQPARQQRPLPATARVQGRSSTTRRSIRSLISAGGSEPNDGSQSPDSRVVPLAGPLNLLRPRGLDFRRVACSLKTVHFRTAAR</sequence>
<accession>A0AAN6U611</accession>
<dbReference type="EMBL" id="MU853224">
    <property type="protein sequence ID" value="KAK4127113.1"/>
    <property type="molecule type" value="Genomic_DNA"/>
</dbReference>
<organism evidence="2 3">
    <name type="scientific">Parathielavia appendiculata</name>
    <dbReference type="NCBI Taxonomy" id="2587402"/>
    <lineage>
        <taxon>Eukaryota</taxon>
        <taxon>Fungi</taxon>
        <taxon>Dikarya</taxon>
        <taxon>Ascomycota</taxon>
        <taxon>Pezizomycotina</taxon>
        <taxon>Sordariomycetes</taxon>
        <taxon>Sordariomycetidae</taxon>
        <taxon>Sordariales</taxon>
        <taxon>Chaetomiaceae</taxon>
        <taxon>Parathielavia</taxon>
    </lineage>
</organism>
<keyword evidence="3" id="KW-1185">Reference proteome</keyword>
<feature type="compositionally biased region" description="Low complexity" evidence="1">
    <location>
        <begin position="78"/>
        <end position="89"/>
    </location>
</feature>
<protein>
    <submittedName>
        <fullName evidence="2">Uncharacterized protein</fullName>
    </submittedName>
</protein>
<evidence type="ECO:0000313" key="2">
    <source>
        <dbReference type="EMBL" id="KAK4127113.1"/>
    </source>
</evidence>
<gene>
    <name evidence="2" type="ORF">N657DRAFT_192484</name>
</gene>
<proteinExistence type="predicted"/>
<reference evidence="2" key="1">
    <citation type="journal article" date="2023" name="Mol. Phylogenet. Evol.">
        <title>Genome-scale phylogeny and comparative genomics of the fungal order Sordariales.</title>
        <authorList>
            <person name="Hensen N."/>
            <person name="Bonometti L."/>
            <person name="Westerberg I."/>
            <person name="Brannstrom I.O."/>
            <person name="Guillou S."/>
            <person name="Cros-Aarteil S."/>
            <person name="Calhoun S."/>
            <person name="Haridas S."/>
            <person name="Kuo A."/>
            <person name="Mondo S."/>
            <person name="Pangilinan J."/>
            <person name="Riley R."/>
            <person name="LaButti K."/>
            <person name="Andreopoulos B."/>
            <person name="Lipzen A."/>
            <person name="Chen C."/>
            <person name="Yan M."/>
            <person name="Daum C."/>
            <person name="Ng V."/>
            <person name="Clum A."/>
            <person name="Steindorff A."/>
            <person name="Ohm R.A."/>
            <person name="Martin F."/>
            <person name="Silar P."/>
            <person name="Natvig D.O."/>
            <person name="Lalanne C."/>
            <person name="Gautier V."/>
            <person name="Ament-Velasquez S.L."/>
            <person name="Kruys A."/>
            <person name="Hutchinson M.I."/>
            <person name="Powell A.J."/>
            <person name="Barry K."/>
            <person name="Miller A.N."/>
            <person name="Grigoriev I.V."/>
            <person name="Debuchy R."/>
            <person name="Gladieux P."/>
            <person name="Hiltunen Thoren M."/>
            <person name="Johannesson H."/>
        </authorList>
    </citation>
    <scope>NUCLEOTIDE SEQUENCE</scope>
    <source>
        <strain evidence="2">CBS 731.68</strain>
    </source>
</reference>
<feature type="compositionally biased region" description="Pro residues" evidence="1">
    <location>
        <begin position="105"/>
        <end position="120"/>
    </location>
</feature>
<feature type="region of interest" description="Disordered" evidence="1">
    <location>
        <begin position="58"/>
        <end position="167"/>
    </location>
</feature>
<reference evidence="2" key="2">
    <citation type="submission" date="2023-05" db="EMBL/GenBank/DDBJ databases">
        <authorList>
            <consortium name="Lawrence Berkeley National Laboratory"/>
            <person name="Steindorff A."/>
            <person name="Hensen N."/>
            <person name="Bonometti L."/>
            <person name="Westerberg I."/>
            <person name="Brannstrom I.O."/>
            <person name="Guillou S."/>
            <person name="Cros-Aarteil S."/>
            <person name="Calhoun S."/>
            <person name="Haridas S."/>
            <person name="Kuo A."/>
            <person name="Mondo S."/>
            <person name="Pangilinan J."/>
            <person name="Riley R."/>
            <person name="Labutti K."/>
            <person name="Andreopoulos B."/>
            <person name="Lipzen A."/>
            <person name="Chen C."/>
            <person name="Yanf M."/>
            <person name="Daum C."/>
            <person name="Ng V."/>
            <person name="Clum A."/>
            <person name="Ohm R."/>
            <person name="Martin F."/>
            <person name="Silar P."/>
            <person name="Natvig D."/>
            <person name="Lalanne C."/>
            <person name="Gautier V."/>
            <person name="Ament-Velasquez S.L."/>
            <person name="Kruys A."/>
            <person name="Hutchinson M.I."/>
            <person name="Powell A.J."/>
            <person name="Barry K."/>
            <person name="Miller A.N."/>
            <person name="Grigoriev I.V."/>
            <person name="Debuchy R."/>
            <person name="Gladieux P."/>
            <person name="Thoren M.H."/>
            <person name="Johannesson H."/>
        </authorList>
    </citation>
    <scope>NUCLEOTIDE SEQUENCE</scope>
    <source>
        <strain evidence="2">CBS 731.68</strain>
    </source>
</reference>
<dbReference type="RefSeq" id="XP_062650884.1">
    <property type="nucleotide sequence ID" value="XM_062786164.1"/>
</dbReference>
<name>A0AAN6U611_9PEZI</name>
<dbReference type="GeneID" id="87822930"/>
<feature type="compositionally biased region" description="Low complexity" evidence="1">
    <location>
        <begin position="121"/>
        <end position="150"/>
    </location>
</feature>